<evidence type="ECO:0000256" key="6">
    <source>
        <dbReference type="PROSITE-ProRule" id="PRU00175"/>
    </source>
</evidence>
<dbReference type="EMBL" id="JAGHQL010000061">
    <property type="protein sequence ID" value="KAH0542085.1"/>
    <property type="molecule type" value="Genomic_DNA"/>
</dbReference>
<dbReference type="SMART" id="SM00184">
    <property type="entry name" value="RING"/>
    <property type="match status" value="1"/>
</dbReference>
<dbReference type="EC" id="2.3.2.27" evidence="2"/>
<gene>
    <name evidence="9" type="ORF">FGG08_003465</name>
</gene>
<sequence length="362" mass="41837">MDEEEEGLEVGQRVLRTTHDFSEEDLCVICLERISERALAIPCGHHNFDFLCLISWLQERPACPLCTSKVASVQYNLVSPQNFKIHTVDSTSLASPTPPTPLPVASRLIRDRRLYAQRNQPRSINRVQVPQDPDIALLRRRYVYRNELYSLHVGSNRLSRFRDLTPQLFCRDEELISRARKWIRRELQVFEFLNPGSMGDEDSSHPHTTRRVNNAEFLLEYIIAILKTVDIKGSGGQAEDMLQEFLGRASTRLFLHELRAWLRSPYTSLDDWDRAVQYKEHLPENLETESLQGIGTLGVLSSRSSNLSSSEGVRRKPYRLRNSDHRRYRNRPYDLLNRTPNQGDLPQPDCNPGRTTIKTINS</sequence>
<reference evidence="9" key="1">
    <citation type="submission" date="2021-03" db="EMBL/GenBank/DDBJ databases">
        <title>Comparative genomics and phylogenomic investigation of the class Geoglossomycetes provide insights into ecological specialization and systematics.</title>
        <authorList>
            <person name="Melie T."/>
            <person name="Pirro S."/>
            <person name="Miller A.N."/>
            <person name="Quandt A."/>
        </authorList>
    </citation>
    <scope>NUCLEOTIDE SEQUENCE</scope>
    <source>
        <strain evidence="9">GBOQ0MN5Z8</strain>
    </source>
</reference>
<dbReference type="GO" id="GO:0061630">
    <property type="term" value="F:ubiquitin protein ligase activity"/>
    <property type="evidence" value="ECO:0007669"/>
    <property type="project" value="UniProtKB-EC"/>
</dbReference>
<dbReference type="Pfam" id="PF13639">
    <property type="entry name" value="zf-RING_2"/>
    <property type="match status" value="1"/>
</dbReference>
<dbReference type="SUPFAM" id="SSF57850">
    <property type="entry name" value="RING/U-box"/>
    <property type="match status" value="1"/>
</dbReference>
<keyword evidence="5" id="KW-0804">Transcription</keyword>
<accession>A0A9P8I7K1</accession>
<comment type="catalytic activity">
    <reaction evidence="1">
        <text>S-ubiquitinyl-[E2 ubiquitin-conjugating enzyme]-L-cysteine + [acceptor protein]-L-lysine = [E2 ubiquitin-conjugating enzyme]-L-cysteine + N(6)-ubiquitinyl-[acceptor protein]-L-lysine.</text>
        <dbReference type="EC" id="2.3.2.27"/>
    </reaction>
</comment>
<proteinExistence type="predicted"/>
<feature type="compositionally biased region" description="Low complexity" evidence="7">
    <location>
        <begin position="301"/>
        <end position="310"/>
    </location>
</feature>
<dbReference type="GO" id="GO:0008270">
    <property type="term" value="F:zinc ion binding"/>
    <property type="evidence" value="ECO:0007669"/>
    <property type="project" value="UniProtKB-KW"/>
</dbReference>
<keyword evidence="6" id="KW-0862">Zinc</keyword>
<name>A0A9P8I7K1_9PEZI</name>
<dbReference type="InterPro" id="IPR013083">
    <property type="entry name" value="Znf_RING/FYVE/PHD"/>
</dbReference>
<dbReference type="PANTHER" id="PTHR46077:SF1">
    <property type="entry name" value="TOP1 BINDING ARGININE_SERINE RICH PROTEIN, E3 UBIQUITIN LIGASE"/>
    <property type="match status" value="1"/>
</dbReference>
<dbReference type="GO" id="GO:0006513">
    <property type="term" value="P:protein monoubiquitination"/>
    <property type="evidence" value="ECO:0007669"/>
    <property type="project" value="TreeGrafter"/>
</dbReference>
<feature type="compositionally biased region" description="Polar residues" evidence="7">
    <location>
        <begin position="353"/>
        <end position="362"/>
    </location>
</feature>
<evidence type="ECO:0000256" key="4">
    <source>
        <dbReference type="ARBA" id="ARBA00023015"/>
    </source>
</evidence>
<evidence type="ECO:0000256" key="1">
    <source>
        <dbReference type="ARBA" id="ARBA00000900"/>
    </source>
</evidence>
<keyword evidence="6" id="KW-0479">Metal-binding</keyword>
<evidence type="ECO:0000259" key="8">
    <source>
        <dbReference type="PROSITE" id="PS50089"/>
    </source>
</evidence>
<keyword evidence="6" id="KW-0863">Zinc-finger</keyword>
<feature type="region of interest" description="Disordered" evidence="7">
    <location>
        <begin position="301"/>
        <end position="362"/>
    </location>
</feature>
<comment type="caution">
    <text evidence="9">The sequence shown here is derived from an EMBL/GenBank/DDBJ whole genome shotgun (WGS) entry which is preliminary data.</text>
</comment>
<feature type="domain" description="RING-type" evidence="8">
    <location>
        <begin position="27"/>
        <end position="67"/>
    </location>
</feature>
<dbReference type="InterPro" id="IPR001841">
    <property type="entry name" value="Znf_RING"/>
</dbReference>
<feature type="compositionally biased region" description="Basic residues" evidence="7">
    <location>
        <begin position="315"/>
        <end position="330"/>
    </location>
</feature>
<evidence type="ECO:0000256" key="7">
    <source>
        <dbReference type="SAM" id="MobiDB-lite"/>
    </source>
</evidence>
<dbReference type="PANTHER" id="PTHR46077">
    <property type="entry name" value="E3 UBIQUITIN-PROTEIN LIGASE TOPORS"/>
    <property type="match status" value="1"/>
</dbReference>
<protein>
    <recommendedName>
        <fullName evidence="2">RING-type E3 ubiquitin transferase</fullName>
        <ecNumber evidence="2">2.3.2.27</ecNumber>
    </recommendedName>
</protein>
<dbReference type="PROSITE" id="PS50089">
    <property type="entry name" value="ZF_RING_2"/>
    <property type="match status" value="1"/>
</dbReference>
<dbReference type="AlphaFoldDB" id="A0A9P8I7K1"/>
<keyword evidence="4" id="KW-0805">Transcription regulation</keyword>
<keyword evidence="3" id="KW-0808">Transferase</keyword>
<keyword evidence="10" id="KW-1185">Reference proteome</keyword>
<dbReference type="Gene3D" id="3.30.40.10">
    <property type="entry name" value="Zinc/RING finger domain, C3HC4 (zinc finger)"/>
    <property type="match status" value="1"/>
</dbReference>
<organism evidence="9 10">
    <name type="scientific">Glutinoglossum americanum</name>
    <dbReference type="NCBI Taxonomy" id="1670608"/>
    <lineage>
        <taxon>Eukaryota</taxon>
        <taxon>Fungi</taxon>
        <taxon>Dikarya</taxon>
        <taxon>Ascomycota</taxon>
        <taxon>Pezizomycotina</taxon>
        <taxon>Geoglossomycetes</taxon>
        <taxon>Geoglossales</taxon>
        <taxon>Geoglossaceae</taxon>
        <taxon>Glutinoglossum</taxon>
    </lineage>
</organism>
<evidence type="ECO:0000313" key="10">
    <source>
        <dbReference type="Proteomes" id="UP000698800"/>
    </source>
</evidence>
<evidence type="ECO:0000313" key="9">
    <source>
        <dbReference type="EMBL" id="KAH0542085.1"/>
    </source>
</evidence>
<evidence type="ECO:0000256" key="5">
    <source>
        <dbReference type="ARBA" id="ARBA00023163"/>
    </source>
</evidence>
<evidence type="ECO:0000256" key="2">
    <source>
        <dbReference type="ARBA" id="ARBA00012483"/>
    </source>
</evidence>
<evidence type="ECO:0000256" key="3">
    <source>
        <dbReference type="ARBA" id="ARBA00022679"/>
    </source>
</evidence>
<dbReference type="OrthoDB" id="21204at2759"/>
<dbReference type="Proteomes" id="UP000698800">
    <property type="component" value="Unassembled WGS sequence"/>
</dbReference>
<dbReference type="GO" id="GO:0000209">
    <property type="term" value="P:protein polyubiquitination"/>
    <property type="evidence" value="ECO:0007669"/>
    <property type="project" value="TreeGrafter"/>
</dbReference>